<sequence>MLVLDTIDFKDGGKRIDYKYSTSANCKKFFDKKNPFYIKYEENVSGVPESIAVIPFLCNVLPISWFGDFEIRVGEIDKGFANSVESVKKQFAEQYPNYNLGGKLSFRKEIENSINKKNNVTNTAMLFSGGVDAYATYIRYFDQSPDLITILGADMSIEDKTQWNDFTGFIENEKLLEQNQKIYIESNVRAFYTYQVELLLKDIGWWGKVQHGLSLIGSVAPVSYLKGYDTLCIASSYTEQVAVAWGSTPDIDEKISWAGLQVKHDGYELKRQDKVDLIANFRKEKGTAFRLRVCYSERNTDFNCSNCEKCYRTILGLVLAGENPNNYGFAVDGTFYDEMYKVLDRGGASVGMQYFWWELMQKAKNAEEPFTFKDTTLELQRLREIANGKIDTILQEKIDNPQTEKKNMKFLLRNKFSGMYKLYKRLKR</sequence>
<name>A0A7H9ATN0_9FLAO</name>
<accession>A0A7H9ATN0</accession>
<keyword evidence="2" id="KW-1185">Reference proteome</keyword>
<proteinExistence type="predicted"/>
<dbReference type="EMBL" id="CP058595">
    <property type="protein sequence ID" value="QLG46702.1"/>
    <property type="molecule type" value="Genomic_DNA"/>
</dbReference>
<dbReference type="KEGG" id="cagg:HYG79_15540"/>
<dbReference type="Proteomes" id="UP000509302">
    <property type="component" value="Chromosome"/>
</dbReference>
<evidence type="ECO:0000313" key="1">
    <source>
        <dbReference type="EMBL" id="QLG46702.1"/>
    </source>
</evidence>
<dbReference type="RefSeq" id="WP_179242981.1">
    <property type="nucleotide sequence ID" value="NZ_CP058595.1"/>
</dbReference>
<organism evidence="1 2">
    <name type="scientific">Costertonia aggregata</name>
    <dbReference type="NCBI Taxonomy" id="343403"/>
    <lineage>
        <taxon>Bacteria</taxon>
        <taxon>Pseudomonadati</taxon>
        <taxon>Bacteroidota</taxon>
        <taxon>Flavobacteriia</taxon>
        <taxon>Flavobacteriales</taxon>
        <taxon>Flavobacteriaceae</taxon>
        <taxon>Costertonia</taxon>
    </lineage>
</organism>
<reference evidence="1 2" key="1">
    <citation type="journal article" date="2006" name="Int. J. Syst. Evol. Microbiol.">
        <title>Costertonia aggregata gen. nov., sp. nov., a mesophilic marine bacterium of the family Flavobacteriaceae, isolated from a mature biofilm.</title>
        <authorList>
            <person name="Kwon K.K."/>
            <person name="Lee Y.K."/>
            <person name="Lee H.K."/>
        </authorList>
    </citation>
    <scope>NUCLEOTIDE SEQUENCE [LARGE SCALE GENOMIC DNA]</scope>
    <source>
        <strain evidence="1 2">KCCM 42265</strain>
    </source>
</reference>
<protein>
    <submittedName>
        <fullName evidence="1">Uncharacterized protein</fullName>
    </submittedName>
</protein>
<dbReference type="AlphaFoldDB" id="A0A7H9ATN0"/>
<gene>
    <name evidence="1" type="ORF">HYG79_15540</name>
</gene>
<evidence type="ECO:0000313" key="2">
    <source>
        <dbReference type="Proteomes" id="UP000509302"/>
    </source>
</evidence>